<dbReference type="AlphaFoldDB" id="A0A1G5QHZ9"/>
<organism evidence="1 2">
    <name type="scientific">Thiohalomonas denitrificans</name>
    <dbReference type="NCBI Taxonomy" id="415747"/>
    <lineage>
        <taxon>Bacteria</taxon>
        <taxon>Pseudomonadati</taxon>
        <taxon>Pseudomonadota</taxon>
        <taxon>Gammaproteobacteria</taxon>
        <taxon>Thiohalomonadales</taxon>
        <taxon>Thiohalomonadaceae</taxon>
        <taxon>Thiohalomonas</taxon>
    </lineage>
</organism>
<accession>A0A1G5QHZ9</accession>
<evidence type="ECO:0000313" key="1">
    <source>
        <dbReference type="EMBL" id="SCZ61160.1"/>
    </source>
</evidence>
<dbReference type="EMBL" id="FMWD01000006">
    <property type="protein sequence ID" value="SCZ61160.1"/>
    <property type="molecule type" value="Genomic_DNA"/>
</dbReference>
<reference evidence="1 2" key="1">
    <citation type="submission" date="2016-10" db="EMBL/GenBank/DDBJ databases">
        <authorList>
            <person name="de Groot N.N."/>
        </authorList>
    </citation>
    <scope>NUCLEOTIDE SEQUENCE [LARGE SCALE GENOMIC DNA]</scope>
    <source>
        <strain evidence="1 2">HLD2</strain>
    </source>
</reference>
<dbReference type="STRING" id="415747.SAMN03097708_02093"/>
<name>A0A1G5QHZ9_9GAMM</name>
<proteinExistence type="predicted"/>
<evidence type="ECO:0000313" key="2">
    <source>
        <dbReference type="Proteomes" id="UP000199648"/>
    </source>
</evidence>
<gene>
    <name evidence="1" type="ORF">SAMN03097708_02093</name>
</gene>
<sequence length="227" mass="26100">MALRFSPRPGPRERHLARQWDNPLFDRGDRLITQAEIDEAARRDREELSAFMERFQRLVREAAELSPNEESETVLELKARLERAYTEGAGLPGNQQPVMEALLKLTEVVMRAVRAGAGDDPVALRELEEEQQARQIHQHLLEHALVADLMRHDSPIEREELAATLLSEEPEAVEAALWLFGPDELRQLREEGHQRLEQLRSEGHEATAAWRNLALFERPGEDDVRTR</sequence>
<dbReference type="Proteomes" id="UP000199648">
    <property type="component" value="Unassembled WGS sequence"/>
</dbReference>
<protein>
    <submittedName>
        <fullName evidence="1">Uncharacterized protein</fullName>
    </submittedName>
</protein>
<keyword evidence="2" id="KW-1185">Reference proteome</keyword>